<evidence type="ECO:0000313" key="1">
    <source>
        <dbReference type="EMBL" id="JAQ06581.1"/>
    </source>
</evidence>
<dbReference type="AlphaFoldDB" id="A0A146LEN0"/>
<dbReference type="Gene3D" id="3.30.420.10">
    <property type="entry name" value="Ribonuclease H-like superfamily/Ribonuclease H"/>
    <property type="match status" value="1"/>
</dbReference>
<dbReference type="InterPro" id="IPR052709">
    <property type="entry name" value="Transposase-MT_Hybrid"/>
</dbReference>
<dbReference type="PANTHER" id="PTHR46060">
    <property type="entry name" value="MARINER MOS1 TRANSPOSASE-LIKE PROTEIN"/>
    <property type="match status" value="1"/>
</dbReference>
<name>A0A146LEN0_LYGHE</name>
<dbReference type="InterPro" id="IPR036397">
    <property type="entry name" value="RNaseH_sf"/>
</dbReference>
<dbReference type="GO" id="GO:0003676">
    <property type="term" value="F:nucleic acid binding"/>
    <property type="evidence" value="ECO:0007669"/>
    <property type="project" value="InterPro"/>
</dbReference>
<proteinExistence type="predicted"/>
<dbReference type="InterPro" id="IPR001888">
    <property type="entry name" value="Transposase_1"/>
</dbReference>
<sequence>MELPLAVVSDCQQRAVIRFLSLEGRSVSEIHEEMLPVYGEKTWSIERISQWLRDYEEGRETVHHDDDEVELRSGRPSASTEKEPVEAVRKIVLADRKVSIDNIVAKLSHRIGLTAVTAVLKDKLGYFNICGKWVEAKLIDQHKKQRLDAARRFTEMFTNESESIFDRIVTGGETWIDFPLPDNSAKKSKLEHTKGKIMVTVFWDSKGVLLVDFLPRGEIITGEKYRVLLKNLRTVLRRKRRGTRREKIFIHDSVGPHSEPGTKSLVRTFDWDDFCIQPCSPDLNPSDFYIFPALEAHLQDQQFSKDEAIRKEANRWLQEKDSQWYNVGLQELTARLRKCIEVQGDYVEKQKD</sequence>
<dbReference type="Pfam" id="PF01359">
    <property type="entry name" value="Transposase_1"/>
    <property type="match status" value="1"/>
</dbReference>
<dbReference type="EMBL" id="GDHC01012048">
    <property type="protein sequence ID" value="JAQ06581.1"/>
    <property type="molecule type" value="Transcribed_RNA"/>
</dbReference>
<dbReference type="PANTHER" id="PTHR46060:SF1">
    <property type="entry name" value="MARINER MOS1 TRANSPOSASE-LIKE PROTEIN"/>
    <property type="match status" value="1"/>
</dbReference>
<gene>
    <name evidence="1" type="primary">mariner\T_6</name>
    <name evidence="1" type="ORF">g.39258</name>
</gene>
<reference evidence="1" key="1">
    <citation type="journal article" date="2016" name="Gigascience">
        <title>De novo construction of an expanded transcriptome assembly for the western tarnished plant bug, Lygus hesperus.</title>
        <authorList>
            <person name="Tassone E.E."/>
            <person name="Geib S.M."/>
            <person name="Hall B."/>
            <person name="Fabrick J.A."/>
            <person name="Brent C.S."/>
            <person name="Hull J.J."/>
        </authorList>
    </citation>
    <scope>NUCLEOTIDE SEQUENCE</scope>
</reference>
<protein>
    <submittedName>
        <fullName evidence="1">Mariner Mos1 transposase</fullName>
    </submittedName>
</protein>
<accession>A0A146LEN0</accession>
<organism evidence="1">
    <name type="scientific">Lygus hesperus</name>
    <name type="common">Western plant bug</name>
    <dbReference type="NCBI Taxonomy" id="30085"/>
    <lineage>
        <taxon>Eukaryota</taxon>
        <taxon>Metazoa</taxon>
        <taxon>Ecdysozoa</taxon>
        <taxon>Arthropoda</taxon>
        <taxon>Hexapoda</taxon>
        <taxon>Insecta</taxon>
        <taxon>Pterygota</taxon>
        <taxon>Neoptera</taxon>
        <taxon>Paraneoptera</taxon>
        <taxon>Hemiptera</taxon>
        <taxon>Heteroptera</taxon>
        <taxon>Panheteroptera</taxon>
        <taxon>Cimicomorpha</taxon>
        <taxon>Miridae</taxon>
        <taxon>Mirini</taxon>
        <taxon>Lygus</taxon>
    </lineage>
</organism>